<evidence type="ECO:0000313" key="2">
    <source>
        <dbReference type="EMBL" id="KAE8690876.1"/>
    </source>
</evidence>
<comment type="caution">
    <text evidence="2">The sequence shown here is derived from an EMBL/GenBank/DDBJ whole genome shotgun (WGS) entry which is preliminary data.</text>
</comment>
<dbReference type="EMBL" id="VEPZ02001150">
    <property type="protein sequence ID" value="KAE8690876.1"/>
    <property type="molecule type" value="Genomic_DNA"/>
</dbReference>
<evidence type="ECO:0000256" key="1">
    <source>
        <dbReference type="SAM" id="MobiDB-lite"/>
    </source>
</evidence>
<reference evidence="2" key="1">
    <citation type="submission" date="2019-09" db="EMBL/GenBank/DDBJ databases">
        <title>Draft genome information of white flower Hibiscus syriacus.</title>
        <authorList>
            <person name="Kim Y.-M."/>
        </authorList>
    </citation>
    <scope>NUCLEOTIDE SEQUENCE [LARGE SCALE GENOMIC DNA]</scope>
    <source>
        <strain evidence="2">YM2019G1</strain>
    </source>
</reference>
<name>A0A6A2ZH43_HIBSY</name>
<evidence type="ECO:0000313" key="3">
    <source>
        <dbReference type="Proteomes" id="UP000436088"/>
    </source>
</evidence>
<keyword evidence="3" id="KW-1185">Reference proteome</keyword>
<accession>A0A6A2ZH43</accession>
<organism evidence="2 3">
    <name type="scientific">Hibiscus syriacus</name>
    <name type="common">Rose of Sharon</name>
    <dbReference type="NCBI Taxonomy" id="106335"/>
    <lineage>
        <taxon>Eukaryota</taxon>
        <taxon>Viridiplantae</taxon>
        <taxon>Streptophyta</taxon>
        <taxon>Embryophyta</taxon>
        <taxon>Tracheophyta</taxon>
        <taxon>Spermatophyta</taxon>
        <taxon>Magnoliopsida</taxon>
        <taxon>eudicotyledons</taxon>
        <taxon>Gunneridae</taxon>
        <taxon>Pentapetalae</taxon>
        <taxon>rosids</taxon>
        <taxon>malvids</taxon>
        <taxon>Malvales</taxon>
        <taxon>Malvaceae</taxon>
        <taxon>Malvoideae</taxon>
        <taxon>Hibiscus</taxon>
    </lineage>
</organism>
<dbReference type="AlphaFoldDB" id="A0A6A2ZH43"/>
<dbReference type="Proteomes" id="UP000436088">
    <property type="component" value="Unassembled WGS sequence"/>
</dbReference>
<feature type="region of interest" description="Disordered" evidence="1">
    <location>
        <begin position="74"/>
        <end position="93"/>
    </location>
</feature>
<gene>
    <name evidence="2" type="ORF">F3Y22_tig00110893pilonHSYRG00668</name>
</gene>
<protein>
    <submittedName>
        <fullName evidence="2">Uncharacterized protein</fullName>
    </submittedName>
</protein>
<proteinExistence type="predicted"/>
<sequence>MLQFQIFLEFVEFKSLIRVVAFLGGCVTSDSSIDWRFLMATTTNKIADLILEAIDALDEKAGSNKTTIAKHRVDSFRSPGGSHHSAFPPPQQDETKRSIVMLKNNYMRPARMLHPSVDVASPKPKAPLPAGTVVSPLDLVVVLPMIHLLRLNQNPLPGPEGHAAAPLRRLKRHRPPTLQFPKLNEAVVDRRKCNFFEIVLGGA</sequence>